<evidence type="ECO:0000313" key="3">
    <source>
        <dbReference type="Proteomes" id="UP000003856"/>
    </source>
</evidence>
<sequence length="102" mass="11181">MHAHCIERLCELAEPLAALSLTHLTLATRQKLREDDLSVNAYPTDFGGFVFVGSPRYRLPTEPDLAAIFELAEQAGIAWLKFDSEAPIIEGLPTFGSQAPVL</sequence>
<protein>
    <recommendedName>
        <fullName evidence="1">DUF5983 domain-containing protein</fullName>
    </recommendedName>
</protein>
<dbReference type="Proteomes" id="UP000003856">
    <property type="component" value="Unassembled WGS sequence"/>
</dbReference>
<dbReference type="Pfam" id="PF19419">
    <property type="entry name" value="DUF5983"/>
    <property type="match status" value="1"/>
</dbReference>
<evidence type="ECO:0000313" key="2">
    <source>
        <dbReference type="EMBL" id="EER62134.1"/>
    </source>
</evidence>
<dbReference type="InterPro" id="IPR046025">
    <property type="entry name" value="DUF5983"/>
</dbReference>
<dbReference type="OrthoDB" id="8905548at2"/>
<keyword evidence="3" id="KW-1185">Reference proteome</keyword>
<feature type="domain" description="DUF5983" evidence="1">
    <location>
        <begin position="17"/>
        <end position="95"/>
    </location>
</feature>
<proteinExistence type="predicted"/>
<dbReference type="AlphaFoldDB" id="C5T026"/>
<dbReference type="RefSeq" id="WP_005792901.1">
    <property type="nucleotide sequence ID" value="NZ_ACQT01000003.1"/>
</dbReference>
<dbReference type="EMBL" id="ACQT01000003">
    <property type="protein sequence ID" value="EER62134.1"/>
    <property type="molecule type" value="Genomic_DNA"/>
</dbReference>
<dbReference type="PATRIC" id="fig|573060.9.peg.4926"/>
<gene>
    <name evidence="2" type="ORF">AcdelDRAFT_0256</name>
</gene>
<organism evidence="2 3">
    <name type="scientific">Acidovorax delafieldii 2AN</name>
    <dbReference type="NCBI Taxonomy" id="573060"/>
    <lineage>
        <taxon>Bacteria</taxon>
        <taxon>Pseudomonadati</taxon>
        <taxon>Pseudomonadota</taxon>
        <taxon>Betaproteobacteria</taxon>
        <taxon>Burkholderiales</taxon>
        <taxon>Comamonadaceae</taxon>
        <taxon>Acidovorax</taxon>
    </lineage>
</organism>
<reference evidence="2 3" key="1">
    <citation type="submission" date="2009-05" db="EMBL/GenBank/DDBJ databases">
        <title>The draft genome of Acidovorax delafieldii 2AN.</title>
        <authorList>
            <consortium name="US DOE Joint Genome Institute (JGI-PGF)"/>
            <person name="Lucas S."/>
            <person name="Copeland A."/>
            <person name="Lapidus A."/>
            <person name="Glavina del Rio T."/>
            <person name="Tice H."/>
            <person name="Bruce D."/>
            <person name="Goodwin L."/>
            <person name="Pitluck S."/>
            <person name="Larimer F."/>
            <person name="Land M.L."/>
            <person name="Hauser L."/>
            <person name="Shelobolina E.S."/>
            <person name="Picardal F."/>
            <person name="Roden E."/>
            <person name="Emerson D."/>
        </authorList>
    </citation>
    <scope>NUCLEOTIDE SEQUENCE [LARGE SCALE GENOMIC DNA]</scope>
    <source>
        <strain evidence="2 3">2AN</strain>
    </source>
</reference>
<accession>C5T026</accession>
<name>C5T026_ACIDE</name>
<comment type="caution">
    <text evidence="2">The sequence shown here is derived from an EMBL/GenBank/DDBJ whole genome shotgun (WGS) entry which is preliminary data.</text>
</comment>
<evidence type="ECO:0000259" key="1">
    <source>
        <dbReference type="Pfam" id="PF19419"/>
    </source>
</evidence>